<dbReference type="InterPro" id="IPR029061">
    <property type="entry name" value="THDP-binding"/>
</dbReference>
<dbReference type="InterPro" id="IPR052368">
    <property type="entry name" value="2-oxoacid_oxidoreductase"/>
</dbReference>
<evidence type="ECO:0000313" key="5">
    <source>
        <dbReference type="Proteomes" id="UP000644115"/>
    </source>
</evidence>
<dbReference type="Pfam" id="PF17147">
    <property type="entry name" value="PFOR_II"/>
    <property type="match status" value="1"/>
</dbReference>
<protein>
    <submittedName>
        <fullName evidence="4">3-methyl-2-oxobutanoate dehydrogenase subunit VorB</fullName>
    </submittedName>
</protein>
<dbReference type="SUPFAM" id="SSF52922">
    <property type="entry name" value="TK C-terminal domain-like"/>
    <property type="match status" value="1"/>
</dbReference>
<evidence type="ECO:0000313" key="4">
    <source>
        <dbReference type="EMBL" id="MBC5998854.1"/>
    </source>
</evidence>
<dbReference type="CDD" id="cd07034">
    <property type="entry name" value="TPP_PYR_PFOR_IOR-alpha_like"/>
    <property type="match status" value="1"/>
</dbReference>
<accession>A0A923SL37</accession>
<sequence length="361" mass="39814">MSTSEKRLMKGNEAFAIAAIRSGCRFYFGYPITPQNEIPEYMSRELSKVGGSFIQAESELAAVNMAYGASAAGGRVLLSSSSPGIALMQEGMSIFCSVQLPLVLLNVMRGGPGIGTIQPSQADYNQVTRGGGNGDYHIIVYAPSSIQEAVDMIGKAYEVADEYRNPVIIAVDGMIGQMMEPVVLPEDQGYTREEDIPKKKPWALVGHKDQRDRNVIKSLQLKQELLEEEIMAYWPKYERAQRELPEYEARNLDKAEVVFVAYGSTARVVLEAMEILQKEGIEAGLIRPKTLWPFPDQAFENLGDNVKKVISVELSQGQMINDVKLALNGRHHVDLINRVGGMLLSPAEIAERTKTLMGGTK</sequence>
<dbReference type="RefSeq" id="WP_249286366.1">
    <property type="nucleotide sequence ID" value="NZ_JACRWC010000038.1"/>
</dbReference>
<dbReference type="GO" id="GO:0016491">
    <property type="term" value="F:oxidoreductase activity"/>
    <property type="evidence" value="ECO:0007669"/>
    <property type="project" value="UniProtKB-KW"/>
</dbReference>
<dbReference type="InterPro" id="IPR002880">
    <property type="entry name" value="Pyrv_Fd/Flavodoxin_OxRdtase_N"/>
</dbReference>
<dbReference type="PANTHER" id="PTHR43088">
    <property type="entry name" value="SUBUNIT OF PYRUVATE:FLAVODOXIN OXIDOREDUCTASE-RELATED"/>
    <property type="match status" value="1"/>
</dbReference>
<dbReference type="SUPFAM" id="SSF52518">
    <property type="entry name" value="Thiamin diphosphate-binding fold (THDP-binding)"/>
    <property type="match status" value="1"/>
</dbReference>
<dbReference type="EMBL" id="JACRWC010000038">
    <property type="protein sequence ID" value="MBC5998854.1"/>
    <property type="molecule type" value="Genomic_DNA"/>
</dbReference>
<dbReference type="AlphaFoldDB" id="A0A923SL37"/>
<dbReference type="Gene3D" id="3.40.50.970">
    <property type="match status" value="1"/>
</dbReference>
<reference evidence="4" key="1">
    <citation type="submission" date="2020-08" db="EMBL/GenBank/DDBJ databases">
        <authorList>
            <person name="Liu C."/>
            <person name="Sun Q."/>
        </authorList>
    </citation>
    <scope>NUCLEOTIDE SEQUENCE</scope>
    <source>
        <strain evidence="4">BX16</strain>
    </source>
</reference>
<organism evidence="4 5">
    <name type="scientific">Lentihominibacter faecis</name>
    <dbReference type="NCBI Taxonomy" id="2764712"/>
    <lineage>
        <taxon>Bacteria</taxon>
        <taxon>Bacillati</taxon>
        <taxon>Bacillota</taxon>
        <taxon>Clostridia</taxon>
        <taxon>Peptostreptococcales</taxon>
        <taxon>Anaerovoracaceae</taxon>
        <taxon>Lentihominibacter</taxon>
    </lineage>
</organism>
<evidence type="ECO:0000259" key="2">
    <source>
        <dbReference type="Pfam" id="PF01855"/>
    </source>
</evidence>
<dbReference type="Pfam" id="PF01855">
    <property type="entry name" value="POR_N"/>
    <property type="match status" value="1"/>
</dbReference>
<dbReference type="PANTHER" id="PTHR43088:SF1">
    <property type="entry name" value="SUBUNIT OF PYRUVATE:FLAVODOXIN OXIDOREDUCTASE"/>
    <property type="match status" value="1"/>
</dbReference>
<dbReference type="InterPro" id="IPR009014">
    <property type="entry name" value="Transketo_C/PFOR_II"/>
</dbReference>
<proteinExistence type="predicted"/>
<keyword evidence="1" id="KW-0560">Oxidoreductase</keyword>
<dbReference type="Gene3D" id="3.40.50.920">
    <property type="match status" value="1"/>
</dbReference>
<evidence type="ECO:0000256" key="1">
    <source>
        <dbReference type="ARBA" id="ARBA00023002"/>
    </source>
</evidence>
<evidence type="ECO:0000259" key="3">
    <source>
        <dbReference type="Pfam" id="PF17147"/>
    </source>
</evidence>
<feature type="domain" description="Pyruvate flavodoxin/ferredoxin oxidoreductase pyrimidine binding" evidence="2">
    <location>
        <begin position="18"/>
        <end position="200"/>
    </location>
</feature>
<gene>
    <name evidence="4" type="primary">vorB</name>
    <name evidence="4" type="ORF">H8876_02385</name>
</gene>
<dbReference type="InterPro" id="IPR033412">
    <property type="entry name" value="PFOR_II"/>
</dbReference>
<feature type="domain" description="Pyruvate:ferredoxin oxidoreductase core" evidence="3">
    <location>
        <begin position="255"/>
        <end position="349"/>
    </location>
</feature>
<keyword evidence="5" id="KW-1185">Reference proteome</keyword>
<name>A0A923SL37_9FIRM</name>
<dbReference type="NCBIfam" id="NF005507">
    <property type="entry name" value="PRK07119.1"/>
    <property type="match status" value="1"/>
</dbReference>
<comment type="caution">
    <text evidence="4">The sequence shown here is derived from an EMBL/GenBank/DDBJ whole genome shotgun (WGS) entry which is preliminary data.</text>
</comment>
<dbReference type="Proteomes" id="UP000644115">
    <property type="component" value="Unassembled WGS sequence"/>
</dbReference>